<reference evidence="1 2" key="1">
    <citation type="submission" date="2016-01" db="EMBL/GenBank/DDBJ databases">
        <title>Complete Genome Sequence of Paenibacillus yonginensis DCY84, a novel Plant Growth-Promoting Bacteria with Elicitation of Induced Systemic Resistance.</title>
        <authorList>
            <person name="Kim Y.J."/>
            <person name="Yang D.C."/>
            <person name="Sukweenadhi J."/>
        </authorList>
    </citation>
    <scope>NUCLEOTIDE SEQUENCE [LARGE SCALE GENOMIC DNA]</scope>
    <source>
        <strain evidence="1 2">DCY84</strain>
    </source>
</reference>
<proteinExistence type="predicted"/>
<dbReference type="RefSeq" id="WP_068693810.1">
    <property type="nucleotide sequence ID" value="NZ_CP014167.1"/>
</dbReference>
<evidence type="ECO:0000313" key="1">
    <source>
        <dbReference type="EMBL" id="ANS73450.1"/>
    </source>
</evidence>
<dbReference type="STRING" id="1462996.AWM70_01680"/>
<dbReference type="OrthoDB" id="2677925at2"/>
<organism evidence="1 2">
    <name type="scientific">Paenibacillus yonginensis</name>
    <dbReference type="NCBI Taxonomy" id="1462996"/>
    <lineage>
        <taxon>Bacteria</taxon>
        <taxon>Bacillati</taxon>
        <taxon>Bacillota</taxon>
        <taxon>Bacilli</taxon>
        <taxon>Bacillales</taxon>
        <taxon>Paenibacillaceae</taxon>
        <taxon>Paenibacillus</taxon>
    </lineage>
</organism>
<dbReference type="EMBL" id="CP014167">
    <property type="protein sequence ID" value="ANS73450.1"/>
    <property type="molecule type" value="Genomic_DNA"/>
</dbReference>
<evidence type="ECO:0000313" key="2">
    <source>
        <dbReference type="Proteomes" id="UP000092573"/>
    </source>
</evidence>
<dbReference type="KEGG" id="pyg:AWM70_01680"/>
<name>A0A1B1MW91_9BACL</name>
<protein>
    <submittedName>
        <fullName evidence="1">Uncharacterized protein</fullName>
    </submittedName>
</protein>
<sequence>MENKLLLEAFGSGQITDQQMDNVMETLANGLLLYDEGSSITADDFLSRLEFRPAGAQLAAAKEFFALAVQLCRRFRDEQSYETLQDCLSLQLDLWRADLLDLKDWLAWLEQAVDGQMALPDYDFPALLQQPHLPDGFMIQDFHDLLLGMLEAQPGQPWAVQQRNQLYERLGVGRQ</sequence>
<keyword evidence="2" id="KW-1185">Reference proteome</keyword>
<accession>A0A1B1MW91</accession>
<gene>
    <name evidence="1" type="ORF">AWM70_01680</name>
</gene>
<dbReference type="Proteomes" id="UP000092573">
    <property type="component" value="Chromosome"/>
</dbReference>
<dbReference type="AlphaFoldDB" id="A0A1B1MW91"/>